<keyword evidence="3" id="KW-1185">Reference proteome</keyword>
<organism evidence="2 3">
    <name type="scientific">Qipengyuania psychrotolerans</name>
    <dbReference type="NCBI Taxonomy" id="2867238"/>
    <lineage>
        <taxon>Bacteria</taxon>
        <taxon>Pseudomonadati</taxon>
        <taxon>Pseudomonadota</taxon>
        <taxon>Alphaproteobacteria</taxon>
        <taxon>Sphingomonadales</taxon>
        <taxon>Erythrobacteraceae</taxon>
        <taxon>Qipengyuania</taxon>
    </lineage>
</organism>
<proteinExistence type="predicted"/>
<dbReference type="RefSeq" id="WP_221423885.1">
    <property type="nucleotide sequence ID" value="NZ_CP081297.1"/>
</dbReference>
<sequence>MTRSNLVAFALGTFASLVSVAIALQIKSDPVEPKAYRTVFAPDITEPGGEETMDNVAYRVGEMLRECGLSEFEMRLGDLHGITYDIEISSENTQSLHCIEDNARGVDKAVKLGFKVI</sequence>
<evidence type="ECO:0008006" key="4">
    <source>
        <dbReference type="Google" id="ProtNLM"/>
    </source>
</evidence>
<reference evidence="2 3" key="1">
    <citation type="submission" date="2021-08" db="EMBL/GenBank/DDBJ databases">
        <title>Comparative Genomics Analysis of the Genus Qipengyuania Reveals Extensive Genetic Diversity and Metabolic Versatility, Including the Description of Fifteen Novel Species.</title>
        <authorList>
            <person name="Liu Y."/>
        </authorList>
    </citation>
    <scope>NUCLEOTIDE SEQUENCE [LARGE SCALE GENOMIC DNA]</scope>
    <source>
        <strain evidence="2 3">1XM2-8</strain>
    </source>
</reference>
<feature type="signal peptide" evidence="1">
    <location>
        <begin position="1"/>
        <end position="23"/>
    </location>
</feature>
<protein>
    <recommendedName>
        <fullName evidence="4">PepSY domain-containing protein</fullName>
    </recommendedName>
</protein>
<name>A0ABX8ZJN0_9SPHN</name>
<feature type="chain" id="PRO_5046838485" description="PepSY domain-containing protein" evidence="1">
    <location>
        <begin position="24"/>
        <end position="117"/>
    </location>
</feature>
<evidence type="ECO:0000256" key="1">
    <source>
        <dbReference type="SAM" id="SignalP"/>
    </source>
</evidence>
<accession>A0ABX8ZJN0</accession>
<keyword evidence="1" id="KW-0732">Signal</keyword>
<evidence type="ECO:0000313" key="2">
    <source>
        <dbReference type="EMBL" id="QZD88354.1"/>
    </source>
</evidence>
<dbReference type="EMBL" id="CP081297">
    <property type="protein sequence ID" value="QZD88354.1"/>
    <property type="molecule type" value="Genomic_DNA"/>
</dbReference>
<evidence type="ECO:0000313" key="3">
    <source>
        <dbReference type="Proteomes" id="UP000824280"/>
    </source>
</evidence>
<gene>
    <name evidence="2" type="ORF">K3166_06745</name>
</gene>
<dbReference type="Proteomes" id="UP000824280">
    <property type="component" value="Chromosome"/>
</dbReference>